<evidence type="ECO:0000313" key="10">
    <source>
        <dbReference type="Proteomes" id="UP000030153"/>
    </source>
</evidence>
<evidence type="ECO:0000256" key="3">
    <source>
        <dbReference type="ARBA" id="ARBA00022475"/>
    </source>
</evidence>
<dbReference type="Pfam" id="PF00893">
    <property type="entry name" value="Multi_Drug_Res"/>
    <property type="match status" value="1"/>
</dbReference>
<dbReference type="FunFam" id="1.10.3730.20:FF:000001">
    <property type="entry name" value="Quaternary ammonium compound resistance transporter SugE"/>
    <property type="match status" value="1"/>
</dbReference>
<dbReference type="InterPro" id="IPR037185">
    <property type="entry name" value="EmrE-like"/>
</dbReference>
<keyword evidence="10" id="KW-1185">Reference proteome</keyword>
<dbReference type="InterPro" id="IPR045324">
    <property type="entry name" value="Small_multidrug_res"/>
</dbReference>
<dbReference type="AlphaFoldDB" id="A0A0A2V0H3"/>
<feature type="transmembrane region" description="Helical" evidence="8">
    <location>
        <begin position="58"/>
        <end position="76"/>
    </location>
</feature>
<evidence type="ECO:0000313" key="9">
    <source>
        <dbReference type="EMBL" id="KGP92291.1"/>
    </source>
</evidence>
<dbReference type="InterPro" id="IPR000390">
    <property type="entry name" value="Small_drug/metabolite_transptr"/>
</dbReference>
<dbReference type="STRING" id="1385513.N780_01710"/>
<dbReference type="Proteomes" id="UP000030153">
    <property type="component" value="Unassembled WGS sequence"/>
</dbReference>
<evidence type="ECO:0000256" key="1">
    <source>
        <dbReference type="ARBA" id="ARBA00004651"/>
    </source>
</evidence>
<gene>
    <name evidence="9" type="ORF">N780_01710</name>
</gene>
<name>A0A0A2V0H3_9BACI</name>
<dbReference type="GO" id="GO:0022857">
    <property type="term" value="F:transmembrane transporter activity"/>
    <property type="evidence" value="ECO:0007669"/>
    <property type="project" value="InterPro"/>
</dbReference>
<evidence type="ECO:0000256" key="8">
    <source>
        <dbReference type="SAM" id="Phobius"/>
    </source>
</evidence>
<dbReference type="PANTHER" id="PTHR30561">
    <property type="entry name" value="SMR FAMILY PROTON-DEPENDENT DRUG EFFLUX TRANSPORTER SUGE"/>
    <property type="match status" value="1"/>
</dbReference>
<keyword evidence="6 8" id="KW-0472">Membrane</keyword>
<comment type="similarity">
    <text evidence="7">Belongs to the drug/metabolite transporter (DMT) superfamily. Small multidrug resistance (SMR) (TC 2.A.7.1) family.</text>
</comment>
<dbReference type="OrthoDB" id="21828at2"/>
<organism evidence="9 10">
    <name type="scientific">Pontibacillus chungwhensis BH030062</name>
    <dbReference type="NCBI Taxonomy" id="1385513"/>
    <lineage>
        <taxon>Bacteria</taxon>
        <taxon>Bacillati</taxon>
        <taxon>Bacillota</taxon>
        <taxon>Bacilli</taxon>
        <taxon>Bacillales</taxon>
        <taxon>Bacillaceae</taxon>
        <taxon>Pontibacillus</taxon>
    </lineage>
</organism>
<keyword evidence="2" id="KW-0813">Transport</keyword>
<comment type="caution">
    <text evidence="9">The sequence shown here is derived from an EMBL/GenBank/DDBJ whole genome shotgun (WGS) entry which is preliminary data.</text>
</comment>
<evidence type="ECO:0000256" key="5">
    <source>
        <dbReference type="ARBA" id="ARBA00022989"/>
    </source>
</evidence>
<protein>
    <submittedName>
        <fullName evidence="9">Ligand-binding protein SH3</fullName>
    </submittedName>
</protein>
<evidence type="ECO:0000256" key="7">
    <source>
        <dbReference type="RuleBase" id="RU003942"/>
    </source>
</evidence>
<sequence>MAWTYILIAGVIEVVWVFTMKLSEGFTQMVPSLITIVLIVVSFFLISKAMRFISVGTAYAVFTGIGTVGAVLIEFITEPQLISVLKVFFILFLITGIIGLKVTEKEDPEASEVNH</sequence>
<dbReference type="PANTHER" id="PTHR30561:SF0">
    <property type="entry name" value="GUANIDINIUM EXPORTER"/>
    <property type="match status" value="1"/>
</dbReference>
<dbReference type="SUPFAM" id="SSF103481">
    <property type="entry name" value="Multidrug resistance efflux transporter EmrE"/>
    <property type="match status" value="1"/>
</dbReference>
<accession>A0A0A2V0H3</accession>
<dbReference type="RefSeq" id="WP_036781484.1">
    <property type="nucleotide sequence ID" value="NZ_AVBG01000003.1"/>
</dbReference>
<dbReference type="EMBL" id="AVBG01000003">
    <property type="protein sequence ID" value="KGP92291.1"/>
    <property type="molecule type" value="Genomic_DNA"/>
</dbReference>
<keyword evidence="5 8" id="KW-1133">Transmembrane helix</keyword>
<feature type="transmembrane region" description="Helical" evidence="8">
    <location>
        <begin position="29"/>
        <end position="46"/>
    </location>
</feature>
<evidence type="ECO:0000256" key="4">
    <source>
        <dbReference type="ARBA" id="ARBA00022692"/>
    </source>
</evidence>
<keyword evidence="3" id="KW-1003">Cell membrane</keyword>
<dbReference type="eggNOG" id="COG2076">
    <property type="taxonomic scope" value="Bacteria"/>
</dbReference>
<comment type="subcellular location">
    <subcellularLocation>
        <location evidence="1 7">Cell membrane</location>
        <topology evidence="1 7">Multi-pass membrane protein</topology>
    </subcellularLocation>
</comment>
<dbReference type="Gene3D" id="1.10.3730.20">
    <property type="match status" value="1"/>
</dbReference>
<keyword evidence="4 7" id="KW-0812">Transmembrane</keyword>
<reference evidence="9 10" key="1">
    <citation type="submission" date="2013-08" db="EMBL/GenBank/DDBJ databases">
        <title>Genome of Pontibacillus chungwhensis.</title>
        <authorList>
            <person name="Wang Q."/>
            <person name="Wang G."/>
        </authorList>
    </citation>
    <scope>NUCLEOTIDE SEQUENCE [LARGE SCALE GENOMIC DNA]</scope>
    <source>
        <strain evidence="9 10">BH030062</strain>
    </source>
</reference>
<dbReference type="GO" id="GO:0005886">
    <property type="term" value="C:plasma membrane"/>
    <property type="evidence" value="ECO:0007669"/>
    <property type="project" value="UniProtKB-SubCell"/>
</dbReference>
<proteinExistence type="inferred from homology"/>
<evidence type="ECO:0000256" key="2">
    <source>
        <dbReference type="ARBA" id="ARBA00022448"/>
    </source>
</evidence>
<evidence type="ECO:0000256" key="6">
    <source>
        <dbReference type="ARBA" id="ARBA00023136"/>
    </source>
</evidence>
<feature type="transmembrane region" description="Helical" evidence="8">
    <location>
        <begin position="82"/>
        <end position="100"/>
    </location>
</feature>
<feature type="transmembrane region" description="Helical" evidence="8">
    <location>
        <begin position="5"/>
        <end position="23"/>
    </location>
</feature>